<sequence>MDTLNSRHSKASKIKLIAVTATVLLIGVWWLSHPPTTFKTDLGNGVVIYADDYVKTGKWVYDCGYTRLVSREPLPVPMKELAAAGKISWVINTFPIDKAEKAEALKVIEALDAKDYQGLVYVYSGLDEESEIRHHKFRLLKEHAGRTWVAEITQVVGRKGDRQFYAAAAPYDEATYVDYNKALNAAAVSCPQPQ</sequence>
<name>A0ABX8MZW7_9PSED</name>
<evidence type="ECO:0000313" key="3">
    <source>
        <dbReference type="Proteomes" id="UP001046350"/>
    </source>
</evidence>
<keyword evidence="3" id="KW-1185">Reference proteome</keyword>
<organism evidence="2 3">
    <name type="scientific">Pseudomonas fakonensis</name>
    <dbReference type="NCBI Taxonomy" id="2842355"/>
    <lineage>
        <taxon>Bacteria</taxon>
        <taxon>Pseudomonadati</taxon>
        <taxon>Pseudomonadota</taxon>
        <taxon>Gammaproteobacteria</taxon>
        <taxon>Pseudomonadales</taxon>
        <taxon>Pseudomonadaceae</taxon>
        <taxon>Pseudomonas</taxon>
    </lineage>
</organism>
<keyword evidence="1" id="KW-0812">Transmembrane</keyword>
<evidence type="ECO:0000256" key="1">
    <source>
        <dbReference type="SAM" id="Phobius"/>
    </source>
</evidence>
<dbReference type="Proteomes" id="UP001046350">
    <property type="component" value="Chromosome"/>
</dbReference>
<evidence type="ECO:0000313" key="2">
    <source>
        <dbReference type="EMBL" id="QXH49672.1"/>
    </source>
</evidence>
<accession>A0ABX8MZW7</accession>
<reference evidence="2" key="1">
    <citation type="journal article" date="2021" name="Microorganisms">
        <title>The Ever-Expanding Pseudomonas Genus: Description of 43 New Species and Partition of the Pseudomonas putida Group.</title>
        <authorList>
            <person name="Girard L."/>
            <person name="Lood C."/>
            <person name="Hofte M."/>
            <person name="Vandamme P."/>
            <person name="Rokni-Zadeh H."/>
            <person name="van Noort V."/>
            <person name="Lavigne R."/>
            <person name="De Mot R."/>
        </authorList>
    </citation>
    <scope>NUCLEOTIDE SEQUENCE</scope>
    <source>
        <strain evidence="2">COW40</strain>
    </source>
</reference>
<keyword evidence="1" id="KW-1133">Transmembrane helix</keyword>
<keyword evidence="1" id="KW-0472">Membrane</keyword>
<dbReference type="RefSeq" id="WP_217839289.1">
    <property type="nucleotide sequence ID" value="NZ_CP077076.1"/>
</dbReference>
<dbReference type="EMBL" id="CP077076">
    <property type="protein sequence ID" value="QXH49672.1"/>
    <property type="molecule type" value="Genomic_DNA"/>
</dbReference>
<feature type="transmembrane region" description="Helical" evidence="1">
    <location>
        <begin position="12"/>
        <end position="31"/>
    </location>
</feature>
<gene>
    <name evidence="2" type="ORF">KSS94_17155</name>
</gene>
<protein>
    <submittedName>
        <fullName evidence="2">Uncharacterized protein</fullName>
    </submittedName>
</protein>
<proteinExistence type="predicted"/>